<dbReference type="OrthoDB" id="5426988at2759"/>
<reference evidence="1" key="1">
    <citation type="submission" date="2022-11" db="EMBL/GenBank/DDBJ databases">
        <authorList>
            <person name="Petersen C."/>
        </authorList>
    </citation>
    <scope>NUCLEOTIDE SEQUENCE</scope>
    <source>
        <strain evidence="1">IBT 26290</strain>
    </source>
</reference>
<proteinExistence type="predicted"/>
<evidence type="ECO:0000313" key="1">
    <source>
        <dbReference type="EMBL" id="KAJ5174929.1"/>
    </source>
</evidence>
<dbReference type="AlphaFoldDB" id="A0A9W9IEV2"/>
<protein>
    <submittedName>
        <fullName evidence="1">Uncharacterized protein</fullName>
    </submittedName>
</protein>
<dbReference type="GeneID" id="81422107"/>
<name>A0A9W9IEV2_9EURO</name>
<evidence type="ECO:0000313" key="2">
    <source>
        <dbReference type="Proteomes" id="UP001149163"/>
    </source>
</evidence>
<reference evidence="1" key="2">
    <citation type="journal article" date="2023" name="IMA Fungus">
        <title>Comparative genomic study of the Penicillium genus elucidates a diverse pangenome and 15 lateral gene transfer events.</title>
        <authorList>
            <person name="Petersen C."/>
            <person name="Sorensen T."/>
            <person name="Nielsen M.R."/>
            <person name="Sondergaard T.E."/>
            <person name="Sorensen J.L."/>
            <person name="Fitzpatrick D.A."/>
            <person name="Frisvad J.C."/>
            <person name="Nielsen K.L."/>
        </authorList>
    </citation>
    <scope>NUCLEOTIDE SEQUENCE</scope>
    <source>
        <strain evidence="1">IBT 26290</strain>
    </source>
</reference>
<gene>
    <name evidence="1" type="ORF">N7482_000806</name>
</gene>
<organism evidence="1 2">
    <name type="scientific">Penicillium canariense</name>
    <dbReference type="NCBI Taxonomy" id="189055"/>
    <lineage>
        <taxon>Eukaryota</taxon>
        <taxon>Fungi</taxon>
        <taxon>Dikarya</taxon>
        <taxon>Ascomycota</taxon>
        <taxon>Pezizomycotina</taxon>
        <taxon>Eurotiomycetes</taxon>
        <taxon>Eurotiomycetidae</taxon>
        <taxon>Eurotiales</taxon>
        <taxon>Aspergillaceae</taxon>
        <taxon>Penicillium</taxon>
    </lineage>
</organism>
<dbReference type="InterPro" id="IPR027417">
    <property type="entry name" value="P-loop_NTPase"/>
</dbReference>
<dbReference type="Proteomes" id="UP001149163">
    <property type="component" value="Unassembled WGS sequence"/>
</dbReference>
<dbReference type="Gene3D" id="3.40.50.300">
    <property type="entry name" value="P-loop containing nucleotide triphosphate hydrolases"/>
    <property type="match status" value="1"/>
</dbReference>
<dbReference type="RefSeq" id="XP_056546537.1">
    <property type="nucleotide sequence ID" value="XM_056682931.1"/>
</dbReference>
<dbReference type="SUPFAM" id="SSF52540">
    <property type="entry name" value="P-loop containing nucleoside triphosphate hydrolases"/>
    <property type="match status" value="1"/>
</dbReference>
<comment type="caution">
    <text evidence="1">The sequence shown here is derived from an EMBL/GenBank/DDBJ whole genome shotgun (WGS) entry which is preliminary data.</text>
</comment>
<keyword evidence="2" id="KW-1185">Reference proteome</keyword>
<dbReference type="EMBL" id="JAPQKN010000001">
    <property type="protein sequence ID" value="KAJ5174929.1"/>
    <property type="molecule type" value="Genomic_DNA"/>
</dbReference>
<sequence>MTTAAVPEPRRPIVHLNGFPGVGKLTIARFLLKLLPFAKLVHNHLLINPADAILHRTQPGYQTLRRAIRQTIFSALTSEPATFDTTYIFTDFQSDDELGAAVCAEYLATAEVRRAAFIPIMLFCDEKTNMQRLVSSDRELHSKLTDVELVSKFRLEEDVHRFTGHPNYSELDVSNLTPEEAARQIYEHLKHICPEL</sequence>
<accession>A0A9W9IEV2</accession>